<dbReference type="CDD" id="cd16443">
    <property type="entry name" value="LplA"/>
    <property type="match status" value="1"/>
</dbReference>
<organism evidence="5 7">
    <name type="scientific">Leishmania shawi</name>
    <dbReference type="NCBI Taxonomy" id="5680"/>
    <lineage>
        <taxon>Eukaryota</taxon>
        <taxon>Discoba</taxon>
        <taxon>Euglenozoa</taxon>
        <taxon>Kinetoplastea</taxon>
        <taxon>Metakinetoplastina</taxon>
        <taxon>Trypanosomatida</taxon>
        <taxon>Trypanosomatidae</taxon>
        <taxon>Leishmaniinae</taxon>
        <taxon>Leishmania</taxon>
        <taxon>Leishmania guyanensis species complex</taxon>
    </lineage>
</organism>
<dbReference type="GO" id="GO:0016874">
    <property type="term" value="F:ligase activity"/>
    <property type="evidence" value="ECO:0007669"/>
    <property type="project" value="UniProtKB-KW"/>
</dbReference>
<comment type="similarity">
    <text evidence="2">Belongs to the LplA family.</text>
</comment>
<dbReference type="GO" id="GO:0009249">
    <property type="term" value="P:protein lipoylation"/>
    <property type="evidence" value="ECO:0007669"/>
    <property type="project" value="InterPro"/>
</dbReference>
<dbReference type="InterPro" id="IPR004143">
    <property type="entry name" value="BPL_LPL_catalytic"/>
</dbReference>
<dbReference type="SUPFAM" id="SSF55681">
    <property type="entry name" value="Class II aaRS and biotin synthetases"/>
    <property type="match status" value="1"/>
</dbReference>
<sequence length="705" mass="76759">MDHGGSWRGLVVRLMWWHHTPHSKTTRQRASPFPHACWLSSSSLFRSRLFFRAAPTSRKNKARRRGGVLTTRVMPKQDISCSTHARQEKRHGAVRRTAGVPMASAPSPLTERVRAGTPAHHRHASFFGLQAIGLFRPLNLHGICASVSCLAHSLTSSLPLSLFPFPSFDAGATRTQAQGQTHLWTACSCANMWQTLRQRYRLQPTSLAAFLESNCTVSKSPTAALHRNSSLVVAETNSLCIFENLVAEESLARGLSLDKTQRLLLFYVNRPCVVVGRNQNLFQEVALRRAAADGVSVARRASGGGAVFHDEGNLCLCFITHRTRYAPEKTIQLIRLGLCVNYAIDPARLTTTRRHDLFLDGKKITGSAMRVQREIAYHHCTLLVDTPLASLGRYLHPEGEYVAFKTSSVGSVRSPVTTLAESVHIASGQGAMASLKRDMAEFFLTEGDRVLEAAAPWELDVRELRQTFATARHCCADAPLFSLDVVGAVAADMSFIEGEGRRAASGDLATLGEAVHKAASKDWAYAMPAFTSTVLLSSGELQRRLQALSVWPDVVRLSSLAEEQLLAALLQCVFADLVGCGEVVAETEVGLLLLTTVEHRLVTSVVVRRAPSTDAATRAVAPLGGYSGGWVERYLSALLIGHACDAAVEGLESLGDITAVVQGLLHETGSLSPELPDVARDAALLTVARVLLNVWRDKNVFDLSR</sequence>
<dbReference type="EMBL" id="JBAMZJ010000008">
    <property type="protein sequence ID" value="KAL0530225.1"/>
    <property type="molecule type" value="Genomic_DNA"/>
</dbReference>
<comment type="pathway">
    <text evidence="1">Protein modification; protein lipoylation via exogenous pathway; protein N(6)-(lipoyl)lysine from lipoate: step 2/2.</text>
</comment>
<dbReference type="GO" id="GO:0017118">
    <property type="term" value="F:lipoyltransferase activity"/>
    <property type="evidence" value="ECO:0007669"/>
    <property type="project" value="TreeGrafter"/>
</dbReference>
<dbReference type="Pfam" id="PF21948">
    <property type="entry name" value="LplA-B_cat"/>
    <property type="match status" value="1"/>
</dbReference>
<dbReference type="AlphaFoldDB" id="A0AAW3C9N7"/>
<evidence type="ECO:0000256" key="1">
    <source>
        <dbReference type="ARBA" id="ARBA00005085"/>
    </source>
</evidence>
<evidence type="ECO:0000313" key="4">
    <source>
        <dbReference type="EMBL" id="KAL0512049.1"/>
    </source>
</evidence>
<comment type="caution">
    <text evidence="5">The sequence shown here is derived from an EMBL/GenBank/DDBJ whole genome shotgun (WGS) entry which is preliminary data.</text>
</comment>
<name>A0AAW3C9N7_9TRYP</name>
<keyword evidence="6" id="KW-1185">Reference proteome</keyword>
<dbReference type="InterPro" id="IPR045864">
    <property type="entry name" value="aa-tRNA-synth_II/BPL/LPL"/>
</dbReference>
<evidence type="ECO:0000256" key="2">
    <source>
        <dbReference type="ARBA" id="ARBA00008242"/>
    </source>
</evidence>
<gene>
    <name evidence="4" type="ORF">Q4I29_001276</name>
    <name evidence="5" type="ORF">Q4I32_001323</name>
</gene>
<dbReference type="GO" id="GO:0005737">
    <property type="term" value="C:cytoplasm"/>
    <property type="evidence" value="ECO:0007669"/>
    <property type="project" value="TreeGrafter"/>
</dbReference>
<accession>A0AAW3C9N7</accession>
<evidence type="ECO:0000259" key="3">
    <source>
        <dbReference type="PROSITE" id="PS51733"/>
    </source>
</evidence>
<protein>
    <submittedName>
        <fullName evidence="5">Biotin/lipoate A/B protein ligase family</fullName>
    </submittedName>
</protein>
<dbReference type="PANTHER" id="PTHR12561">
    <property type="entry name" value="LIPOATE-PROTEIN LIGASE"/>
    <property type="match status" value="1"/>
</dbReference>
<evidence type="ECO:0000313" key="6">
    <source>
        <dbReference type="Proteomes" id="UP001443563"/>
    </source>
</evidence>
<dbReference type="Gene3D" id="3.30.930.10">
    <property type="entry name" value="Bira Bifunctional Protein, Domain 2"/>
    <property type="match status" value="1"/>
</dbReference>
<dbReference type="EMBL" id="JBAMZM010000008">
    <property type="protein sequence ID" value="KAL0512049.1"/>
    <property type="molecule type" value="Genomic_DNA"/>
</dbReference>
<dbReference type="PROSITE" id="PS51733">
    <property type="entry name" value="BPL_LPL_CATALYTIC"/>
    <property type="match status" value="1"/>
</dbReference>
<dbReference type="Proteomes" id="UP001500493">
    <property type="component" value="Unassembled WGS sequence"/>
</dbReference>
<feature type="domain" description="BPL/LPL catalytic" evidence="3">
    <location>
        <begin position="258"/>
        <end position="428"/>
    </location>
</feature>
<reference evidence="5 6" key="1">
    <citation type="submission" date="2024-02" db="EMBL/GenBank/DDBJ databases">
        <title>FIRST GENOME SEQUENCES OF Leishmania (Viannia) shawi, Leishmania (Viannia) lindenbergi AND Leishmania (Viannia) utingensis.</title>
        <authorList>
            <person name="Resadore F."/>
            <person name="Custodio M.G.F."/>
            <person name="Boite M.C."/>
            <person name="Cupolillo E."/>
            <person name="Ferreira G.E.M."/>
        </authorList>
    </citation>
    <scope>NUCLEOTIDE SEQUENCE</scope>
    <source>
        <strain evidence="4 6">MCEB/BR/1984/M8408</strain>
        <strain evidence="5">MHOM/BR/2013/18 LTA MLF</strain>
    </source>
</reference>
<keyword evidence="5" id="KW-0436">Ligase</keyword>
<dbReference type="Proteomes" id="UP001443563">
    <property type="component" value="Unassembled WGS sequence"/>
</dbReference>
<proteinExistence type="inferred from homology"/>
<dbReference type="PANTHER" id="PTHR12561:SF3">
    <property type="entry name" value="LIPOYLTRANSFERASE 1, MITOCHONDRIAL"/>
    <property type="match status" value="1"/>
</dbReference>
<dbReference type="InterPro" id="IPR004562">
    <property type="entry name" value="LipoylTrfase_LipoateP_Ligase"/>
</dbReference>
<evidence type="ECO:0000313" key="7">
    <source>
        <dbReference type="Proteomes" id="UP001500493"/>
    </source>
</evidence>
<evidence type="ECO:0000313" key="5">
    <source>
        <dbReference type="EMBL" id="KAL0530225.1"/>
    </source>
</evidence>